<dbReference type="GO" id="GO:0000166">
    <property type="term" value="F:nucleotide binding"/>
    <property type="evidence" value="ECO:0007669"/>
    <property type="project" value="InterPro"/>
</dbReference>
<organism evidence="3 4">
    <name type="scientific">Aliarcobacter cryaerophilus</name>
    <dbReference type="NCBI Taxonomy" id="28198"/>
    <lineage>
        <taxon>Bacteria</taxon>
        <taxon>Pseudomonadati</taxon>
        <taxon>Campylobacterota</taxon>
        <taxon>Epsilonproteobacteria</taxon>
        <taxon>Campylobacterales</taxon>
        <taxon>Arcobacteraceae</taxon>
        <taxon>Aliarcobacter</taxon>
    </lineage>
</organism>
<dbReference type="InterPro" id="IPR036291">
    <property type="entry name" value="NAD(P)-bd_dom_sf"/>
</dbReference>
<feature type="domain" description="GFO/IDH/MocA-like oxidoreductase" evidence="2">
    <location>
        <begin position="131"/>
        <end position="238"/>
    </location>
</feature>
<dbReference type="PANTHER" id="PTHR43377">
    <property type="entry name" value="BILIVERDIN REDUCTASE A"/>
    <property type="match status" value="1"/>
</dbReference>
<accession>A0A1V9VCP0</accession>
<dbReference type="Pfam" id="PF22725">
    <property type="entry name" value="GFO_IDH_MocA_C3"/>
    <property type="match status" value="1"/>
</dbReference>
<dbReference type="EMBL" id="LNTC01000044">
    <property type="protein sequence ID" value="OQR41578.1"/>
    <property type="molecule type" value="Genomic_DNA"/>
</dbReference>
<name>A0A1V9VCP0_9BACT</name>
<dbReference type="SUPFAM" id="SSF55347">
    <property type="entry name" value="Glyceraldehyde-3-phosphate dehydrogenase-like, C-terminal domain"/>
    <property type="match status" value="1"/>
</dbReference>
<comment type="caution">
    <text evidence="3">The sequence shown here is derived from an EMBL/GenBank/DDBJ whole genome shotgun (WGS) entry which is preliminary data.</text>
</comment>
<dbReference type="RefSeq" id="WP_081560584.1">
    <property type="nucleotide sequence ID" value="NZ_JAMXDJ010000022.1"/>
</dbReference>
<reference evidence="3 4" key="1">
    <citation type="submission" date="2017-04" db="EMBL/GenBank/DDBJ databases">
        <title>Accumulation and expression of multiple antibiotic resistance genes in Arcobacter cryaerophilus that thrives in sewage.</title>
        <authorList>
            <person name="Millar J.A."/>
            <person name="Raghavan R."/>
        </authorList>
    </citation>
    <scope>NUCLEOTIDE SEQUENCE [LARGE SCALE GENOMIC DNA]</scope>
    <source>
        <strain evidence="3 4">AZT-1</strain>
    </source>
</reference>
<evidence type="ECO:0000313" key="3">
    <source>
        <dbReference type="EMBL" id="OQR41578.1"/>
    </source>
</evidence>
<protein>
    <submittedName>
        <fullName evidence="3">Uncharacterized protein</fullName>
    </submittedName>
</protein>
<dbReference type="Pfam" id="PF01408">
    <property type="entry name" value="GFO_IDH_MocA"/>
    <property type="match status" value="1"/>
</dbReference>
<dbReference type="Proteomes" id="UP000192599">
    <property type="component" value="Unassembled WGS sequence"/>
</dbReference>
<evidence type="ECO:0000313" key="4">
    <source>
        <dbReference type="Proteomes" id="UP000192599"/>
    </source>
</evidence>
<proteinExistence type="predicted"/>
<gene>
    <name evidence="3" type="ORF">AS859_04900</name>
</gene>
<dbReference type="Gene3D" id="3.30.360.10">
    <property type="entry name" value="Dihydrodipicolinate Reductase, domain 2"/>
    <property type="match status" value="1"/>
</dbReference>
<dbReference type="InterPro" id="IPR000683">
    <property type="entry name" value="Gfo/Idh/MocA-like_OxRdtase_N"/>
</dbReference>
<dbReference type="PANTHER" id="PTHR43377:SF6">
    <property type="entry name" value="GFO_IDH_MOCA-LIKE OXIDOREDUCTASE N-TERMINAL DOMAIN-CONTAINING PROTEIN"/>
    <property type="match status" value="1"/>
</dbReference>
<dbReference type="InterPro" id="IPR055170">
    <property type="entry name" value="GFO_IDH_MocA-like_dom"/>
</dbReference>
<sequence>MLNVALVGFGYWGPNIARNINNNPNLNLHTICDMIDENLEKAHKIYASSTNYEKDFNKVLEDKTIDIVAIATQTSSHYYLIKQALLAFKNVYVEKPFTATLQEAQELEELAKKQNKIIHIDHIMIFHPAIKKIKEIISSGEIGEVLFINSTRKSLGQFRKDVSSMWDLAVHDLSIIDYLMDGKNPTSIKASGDKFYNPKESITFVNLKYENFSVHLESNWLSPIKERNITIVGSKKMLVYEDLKLENKLTVYEKNVEVVSGENITDENYLVKTNEFGTYSPYIKPEDALYNSIEHFRTSIINQTQSLSNPSQAIRVHKILEIADNNMNM</sequence>
<dbReference type="SUPFAM" id="SSF51735">
    <property type="entry name" value="NAD(P)-binding Rossmann-fold domains"/>
    <property type="match status" value="1"/>
</dbReference>
<evidence type="ECO:0000259" key="2">
    <source>
        <dbReference type="Pfam" id="PF22725"/>
    </source>
</evidence>
<dbReference type="InterPro" id="IPR051450">
    <property type="entry name" value="Gfo/Idh/MocA_Oxidoreductases"/>
</dbReference>
<evidence type="ECO:0000259" key="1">
    <source>
        <dbReference type="Pfam" id="PF01408"/>
    </source>
</evidence>
<dbReference type="Gene3D" id="3.40.50.720">
    <property type="entry name" value="NAD(P)-binding Rossmann-like Domain"/>
    <property type="match status" value="1"/>
</dbReference>
<feature type="domain" description="Gfo/Idh/MocA-like oxidoreductase N-terminal" evidence="1">
    <location>
        <begin position="2"/>
        <end position="122"/>
    </location>
</feature>
<dbReference type="AlphaFoldDB" id="A0A1V9VCP0"/>